<dbReference type="AlphaFoldDB" id="A0A4S8IKG2"/>
<dbReference type="EMBL" id="PYDT01000010">
    <property type="protein sequence ID" value="THU47962.1"/>
    <property type="molecule type" value="Genomic_DNA"/>
</dbReference>
<evidence type="ECO:0000313" key="2">
    <source>
        <dbReference type="Proteomes" id="UP000317650"/>
    </source>
</evidence>
<reference evidence="1 2" key="1">
    <citation type="journal article" date="2019" name="Nat. Plants">
        <title>Genome sequencing of Musa balbisiana reveals subgenome evolution and function divergence in polyploid bananas.</title>
        <authorList>
            <person name="Yao X."/>
        </authorList>
    </citation>
    <scope>NUCLEOTIDE SEQUENCE [LARGE SCALE GENOMIC DNA]</scope>
    <source>
        <strain evidence="2">cv. DH-PKW</strain>
        <tissue evidence="1">Leaves</tissue>
    </source>
</reference>
<evidence type="ECO:0000313" key="1">
    <source>
        <dbReference type="EMBL" id="THU47962.1"/>
    </source>
</evidence>
<organism evidence="1 2">
    <name type="scientific">Musa balbisiana</name>
    <name type="common">Banana</name>
    <dbReference type="NCBI Taxonomy" id="52838"/>
    <lineage>
        <taxon>Eukaryota</taxon>
        <taxon>Viridiplantae</taxon>
        <taxon>Streptophyta</taxon>
        <taxon>Embryophyta</taxon>
        <taxon>Tracheophyta</taxon>
        <taxon>Spermatophyta</taxon>
        <taxon>Magnoliopsida</taxon>
        <taxon>Liliopsida</taxon>
        <taxon>Zingiberales</taxon>
        <taxon>Musaceae</taxon>
        <taxon>Musa</taxon>
    </lineage>
</organism>
<gene>
    <name evidence="1" type="ORF">C4D60_Mb09t21200</name>
</gene>
<comment type="caution">
    <text evidence="1">The sequence shown here is derived from an EMBL/GenBank/DDBJ whole genome shotgun (WGS) entry which is preliminary data.</text>
</comment>
<sequence>MAAGGSSGNSSDWLASRVGFETEAGSGFPMEGMGGTAGGAEGGSGKLLAGRVGLKKARVRVKSKGFCGGITLELASFSGGFLRGFVVGEMRNDEQKPQDDGVLRSGSSQFFSVSSSSKFMKIVSSGASNVASTILKVGGYPLSPQSPKAMMMPALIR</sequence>
<protein>
    <submittedName>
        <fullName evidence="1">Uncharacterized protein</fullName>
    </submittedName>
</protein>
<proteinExistence type="predicted"/>
<dbReference type="Proteomes" id="UP000317650">
    <property type="component" value="Chromosome 9"/>
</dbReference>
<keyword evidence="2" id="KW-1185">Reference proteome</keyword>
<name>A0A4S8IKG2_MUSBA</name>
<accession>A0A4S8IKG2</accession>